<keyword evidence="2" id="KW-1185">Reference proteome</keyword>
<name>A0AAN9M592_PHACN</name>
<protein>
    <submittedName>
        <fullName evidence="1">Uncharacterized protein</fullName>
    </submittedName>
</protein>
<dbReference type="AlphaFoldDB" id="A0AAN9M592"/>
<gene>
    <name evidence="1" type="ORF">VNO80_22219</name>
</gene>
<proteinExistence type="predicted"/>
<comment type="caution">
    <text evidence="1">The sequence shown here is derived from an EMBL/GenBank/DDBJ whole genome shotgun (WGS) entry which is preliminary data.</text>
</comment>
<dbReference type="Proteomes" id="UP001374584">
    <property type="component" value="Unassembled WGS sequence"/>
</dbReference>
<organism evidence="1 2">
    <name type="scientific">Phaseolus coccineus</name>
    <name type="common">Scarlet runner bean</name>
    <name type="synonym">Phaseolus multiflorus</name>
    <dbReference type="NCBI Taxonomy" id="3886"/>
    <lineage>
        <taxon>Eukaryota</taxon>
        <taxon>Viridiplantae</taxon>
        <taxon>Streptophyta</taxon>
        <taxon>Embryophyta</taxon>
        <taxon>Tracheophyta</taxon>
        <taxon>Spermatophyta</taxon>
        <taxon>Magnoliopsida</taxon>
        <taxon>eudicotyledons</taxon>
        <taxon>Gunneridae</taxon>
        <taxon>Pentapetalae</taxon>
        <taxon>rosids</taxon>
        <taxon>fabids</taxon>
        <taxon>Fabales</taxon>
        <taxon>Fabaceae</taxon>
        <taxon>Papilionoideae</taxon>
        <taxon>50 kb inversion clade</taxon>
        <taxon>NPAAA clade</taxon>
        <taxon>indigoferoid/millettioid clade</taxon>
        <taxon>Phaseoleae</taxon>
        <taxon>Phaseolus</taxon>
    </lineage>
</organism>
<evidence type="ECO:0000313" key="1">
    <source>
        <dbReference type="EMBL" id="KAK7347681.1"/>
    </source>
</evidence>
<accession>A0AAN9M592</accession>
<reference evidence="1 2" key="1">
    <citation type="submission" date="2024-01" db="EMBL/GenBank/DDBJ databases">
        <title>The genomes of 5 underutilized Papilionoideae crops provide insights into root nodulation and disease resistanc.</title>
        <authorList>
            <person name="Jiang F."/>
        </authorList>
    </citation>
    <scope>NUCLEOTIDE SEQUENCE [LARGE SCALE GENOMIC DNA]</scope>
    <source>
        <strain evidence="1">JINMINGXINNONG_FW02</strain>
        <tissue evidence="1">Leaves</tissue>
    </source>
</reference>
<sequence length="128" mass="13602">MLVHLSATDSCMHLRVVAVMSCTLPSHVLPLNFSNSQISVSVSDELCLSSIAVALPVLSGDSYSDECIWGQSQVLLLSLVVGGSSLWGELLFCPALSASSHCHCKLGKDDRVPEVLDVASRLVSIEAF</sequence>
<evidence type="ECO:0000313" key="2">
    <source>
        <dbReference type="Proteomes" id="UP001374584"/>
    </source>
</evidence>
<dbReference type="EMBL" id="JAYMYR010000008">
    <property type="protein sequence ID" value="KAK7347681.1"/>
    <property type="molecule type" value="Genomic_DNA"/>
</dbReference>